<accession>A0ABP6CCY7</accession>
<dbReference type="InterPro" id="IPR039425">
    <property type="entry name" value="RNA_pol_sigma-70-like"/>
</dbReference>
<organism evidence="6 7">
    <name type="scientific">Actinomadura fulvescens</name>
    <dbReference type="NCBI Taxonomy" id="46160"/>
    <lineage>
        <taxon>Bacteria</taxon>
        <taxon>Bacillati</taxon>
        <taxon>Actinomycetota</taxon>
        <taxon>Actinomycetes</taxon>
        <taxon>Streptosporangiales</taxon>
        <taxon>Thermomonosporaceae</taxon>
        <taxon>Actinomadura</taxon>
    </lineage>
</organism>
<keyword evidence="3" id="KW-0804">Transcription</keyword>
<feature type="region of interest" description="Disordered" evidence="4">
    <location>
        <begin position="503"/>
        <end position="549"/>
    </location>
</feature>
<dbReference type="RefSeq" id="WP_344544110.1">
    <property type="nucleotide sequence ID" value="NZ_BAAATD010000006.1"/>
</dbReference>
<sequence length="698" mass="72486">MNDHLLVEVLRSRDSGGPAALYEAYADRLYAYCWFQLRNRDAAQVALRDTFIVAEAHVDKLRDPDRFGPWLYAVARMECGRRMPYGGQQPDLLVASHDQEDVDQRIMAWQAVLGLAPLSREILELRVRHQLSVPDLAAVFDLPVKEAQAALDRAHAELEVALTAEILAHQGPYGCPDRGVILRDRRGEMDLDLRLRLLRHAEECALCEAFRPRTVSAAKVYGLLPQADPPDALRLRVMSCFLDPELVGYRLFVATRITEFTPGGFPAQPRRFALPRRPGLPRRSILARRPRRSPFPLWPIARRRPAPRRSQPPSNATTPPDAAQPGGTPVDATPPGAATDGTLVRSTSAGDTSAGAAPTDDAPLGSASAGAAPSGGTLAGAARTSAASGGGTPVGSVPAGVSAAAGIASASGVRRGGFVRVGRLRAAVRGVAAAAMVVLLLGTGAVAFVWLVSDRPSGTVASGRLPSPGVAPILPPTDLRDYPPSDSGLGGLVGSPVSATFPLGARGSAAPPTALPSPPRKEYHSAPDGAPHPRPPGGSGTLSASPLHIDLAGGSDATITLRAEGGPVSWRAKTWGPLRLSTSSGHLQNGQSTTVSVHVFRRPGGRGQGGITFLPGGLQVHISWRPAPTDPGTTPPPTTTPPPSKPSSPPASTPPPSSPSTPPSSSTPPPSTPPPSSSTPPAPSPSASGSSPETQASG</sequence>
<feature type="transmembrane region" description="Helical" evidence="5">
    <location>
        <begin position="430"/>
        <end position="452"/>
    </location>
</feature>
<evidence type="ECO:0008006" key="8">
    <source>
        <dbReference type="Google" id="ProtNLM"/>
    </source>
</evidence>
<feature type="region of interest" description="Disordered" evidence="4">
    <location>
        <begin position="621"/>
        <end position="698"/>
    </location>
</feature>
<dbReference type="Gene3D" id="1.10.10.10">
    <property type="entry name" value="Winged helix-like DNA-binding domain superfamily/Winged helix DNA-binding domain"/>
    <property type="match status" value="1"/>
</dbReference>
<evidence type="ECO:0000313" key="7">
    <source>
        <dbReference type="Proteomes" id="UP001501509"/>
    </source>
</evidence>
<keyword evidence="1" id="KW-0805">Transcription regulation</keyword>
<dbReference type="InterPro" id="IPR036388">
    <property type="entry name" value="WH-like_DNA-bd_sf"/>
</dbReference>
<keyword evidence="2" id="KW-0731">Sigma factor</keyword>
<dbReference type="PANTHER" id="PTHR43133">
    <property type="entry name" value="RNA POLYMERASE ECF-TYPE SIGMA FACTO"/>
    <property type="match status" value="1"/>
</dbReference>
<keyword evidence="7" id="KW-1185">Reference proteome</keyword>
<keyword evidence="5" id="KW-1133">Transmembrane helix</keyword>
<feature type="region of interest" description="Disordered" evidence="4">
    <location>
        <begin position="264"/>
        <end position="393"/>
    </location>
</feature>
<evidence type="ECO:0000256" key="3">
    <source>
        <dbReference type="ARBA" id="ARBA00023163"/>
    </source>
</evidence>
<dbReference type="Gene3D" id="1.10.1740.10">
    <property type="match status" value="1"/>
</dbReference>
<evidence type="ECO:0000256" key="1">
    <source>
        <dbReference type="ARBA" id="ARBA00023015"/>
    </source>
</evidence>
<evidence type="ECO:0000313" key="6">
    <source>
        <dbReference type="EMBL" id="GAA2607475.1"/>
    </source>
</evidence>
<feature type="region of interest" description="Disordered" evidence="4">
    <location>
        <begin position="474"/>
        <end position="493"/>
    </location>
</feature>
<gene>
    <name evidence="6" type="ORF">GCM10010411_47120</name>
</gene>
<evidence type="ECO:0000256" key="5">
    <source>
        <dbReference type="SAM" id="Phobius"/>
    </source>
</evidence>
<keyword evidence="5" id="KW-0472">Membrane</keyword>
<keyword evidence="5" id="KW-0812">Transmembrane</keyword>
<dbReference type="PANTHER" id="PTHR43133:SF51">
    <property type="entry name" value="RNA POLYMERASE SIGMA FACTOR"/>
    <property type="match status" value="1"/>
</dbReference>
<name>A0ABP6CCY7_9ACTN</name>
<dbReference type="Proteomes" id="UP001501509">
    <property type="component" value="Unassembled WGS sequence"/>
</dbReference>
<proteinExistence type="predicted"/>
<dbReference type="InterPro" id="IPR013325">
    <property type="entry name" value="RNA_pol_sigma_r2"/>
</dbReference>
<dbReference type="SUPFAM" id="SSF88946">
    <property type="entry name" value="Sigma2 domain of RNA polymerase sigma factors"/>
    <property type="match status" value="1"/>
</dbReference>
<evidence type="ECO:0000256" key="2">
    <source>
        <dbReference type="ARBA" id="ARBA00023082"/>
    </source>
</evidence>
<reference evidence="7" key="1">
    <citation type="journal article" date="2019" name="Int. J. Syst. Evol. Microbiol.">
        <title>The Global Catalogue of Microorganisms (GCM) 10K type strain sequencing project: providing services to taxonomists for standard genome sequencing and annotation.</title>
        <authorList>
            <consortium name="The Broad Institute Genomics Platform"/>
            <consortium name="The Broad Institute Genome Sequencing Center for Infectious Disease"/>
            <person name="Wu L."/>
            <person name="Ma J."/>
        </authorList>
    </citation>
    <scope>NUCLEOTIDE SEQUENCE [LARGE SCALE GENOMIC DNA]</scope>
    <source>
        <strain evidence="7">JCM 6833</strain>
    </source>
</reference>
<feature type="compositionally biased region" description="Low complexity" evidence="4">
    <location>
        <begin position="346"/>
        <end position="387"/>
    </location>
</feature>
<protein>
    <recommendedName>
        <fullName evidence="8">Sigma-70 family RNA polymerase sigma factor</fullName>
    </recommendedName>
</protein>
<evidence type="ECO:0000256" key="4">
    <source>
        <dbReference type="SAM" id="MobiDB-lite"/>
    </source>
</evidence>
<comment type="caution">
    <text evidence="6">The sequence shown here is derived from an EMBL/GenBank/DDBJ whole genome shotgun (WGS) entry which is preliminary data.</text>
</comment>
<feature type="compositionally biased region" description="Pro residues" evidence="4">
    <location>
        <begin position="633"/>
        <end position="684"/>
    </location>
</feature>
<dbReference type="EMBL" id="BAAATD010000006">
    <property type="protein sequence ID" value="GAA2607475.1"/>
    <property type="molecule type" value="Genomic_DNA"/>
</dbReference>